<evidence type="ECO:0000256" key="5">
    <source>
        <dbReference type="ARBA" id="ARBA00023237"/>
    </source>
</evidence>
<evidence type="ECO:0000256" key="3">
    <source>
        <dbReference type="ARBA" id="ARBA00022729"/>
    </source>
</evidence>
<dbReference type="InterPro" id="IPR011990">
    <property type="entry name" value="TPR-like_helical_dom_sf"/>
</dbReference>
<dbReference type="Pfam" id="PF07980">
    <property type="entry name" value="SusD_RagB"/>
    <property type="match status" value="1"/>
</dbReference>
<organism evidence="7 8">
    <name type="scientific">Zunongwangia pacifica</name>
    <dbReference type="NCBI Taxonomy" id="2911062"/>
    <lineage>
        <taxon>Bacteria</taxon>
        <taxon>Pseudomonadati</taxon>
        <taxon>Bacteroidota</taxon>
        <taxon>Flavobacteriia</taxon>
        <taxon>Flavobacteriales</taxon>
        <taxon>Flavobacteriaceae</taxon>
        <taxon>Zunongwangia</taxon>
    </lineage>
</organism>
<proteinExistence type="inferred from homology"/>
<evidence type="ECO:0000256" key="1">
    <source>
        <dbReference type="ARBA" id="ARBA00004442"/>
    </source>
</evidence>
<comment type="caution">
    <text evidence="7">The sequence shown here is derived from an EMBL/GenBank/DDBJ whole genome shotgun (WGS) entry which is preliminary data.</text>
</comment>
<dbReference type="Gene3D" id="1.25.40.390">
    <property type="match status" value="1"/>
</dbReference>
<evidence type="ECO:0000259" key="6">
    <source>
        <dbReference type="Pfam" id="PF07980"/>
    </source>
</evidence>
<dbReference type="SUPFAM" id="SSF48452">
    <property type="entry name" value="TPR-like"/>
    <property type="match status" value="1"/>
</dbReference>
<evidence type="ECO:0000256" key="2">
    <source>
        <dbReference type="ARBA" id="ARBA00006275"/>
    </source>
</evidence>
<keyword evidence="4" id="KW-0472">Membrane</keyword>
<gene>
    <name evidence="7" type="ORF">L1967_04245</name>
</gene>
<sequence length="582" mass="67101">MIKINKKILTCGALAILLGFTSCEDYLDVKPQDKLNEEQVYNDLYDADAAVVGIYGKLMGLAGKYIVLNELRADLISPTRNSSPDIEELNTHTVSKDNPYANPRDFYEVINNCNDALKNFRVMLENNKIDADEFNERYADIGTLRSWLYLQLGMHYGEVPYVTEPIEKLEDLQNENLYPRLRLEDLIKELINFTEGLPYTDPYNQNSSLVVDVDGYNTAKFFINKEVVLGDLQLWNGNYTEAASHYKNVMETSSNGTDSYYYDTYRIIYNSPNTVDLGVEYQRYREQDARALINSNTDGWGSIFARDQDDRWNQEWIWSLPFDSNFAPENPFINLFSIQSGDYVLKPSQRAIALWNNQNQLNGFPYDARGKIFSYLDVGGNPVVKKYLYNFLSEETQMPVDVFNRDGRWFLYRAAKLHLRFAEAANRDGHHKLADALLNYGIQNAYTVDGVEDVSDIEQTNLPFPYNFDARKGDFPFYRGPWYRNGGIRGRAYVERAEVVGDSLIAIENNIIEEAALELAFEGNRWGDLVRVAIHRNDPSFLADKVYEKLAAEGNPEANSVRARLMSRQNWFLPFKWENQED</sequence>
<comment type="subcellular location">
    <subcellularLocation>
        <location evidence="1">Cell outer membrane</location>
    </subcellularLocation>
</comment>
<dbReference type="Proteomes" id="UP001139521">
    <property type="component" value="Unassembled WGS sequence"/>
</dbReference>
<dbReference type="EMBL" id="JAKHSK010000004">
    <property type="protein sequence ID" value="MCL6217500.1"/>
    <property type="molecule type" value="Genomic_DNA"/>
</dbReference>
<dbReference type="InterPro" id="IPR012944">
    <property type="entry name" value="SusD_RagB_dom"/>
</dbReference>
<keyword evidence="8" id="KW-1185">Reference proteome</keyword>
<dbReference type="AlphaFoldDB" id="A0A9X2CKJ8"/>
<name>A0A9X2CKJ8_9FLAO</name>
<feature type="domain" description="RagB/SusD" evidence="6">
    <location>
        <begin position="393"/>
        <end position="532"/>
    </location>
</feature>
<dbReference type="PROSITE" id="PS51257">
    <property type="entry name" value="PROKAR_LIPOPROTEIN"/>
    <property type="match status" value="1"/>
</dbReference>
<evidence type="ECO:0000313" key="7">
    <source>
        <dbReference type="EMBL" id="MCL6217500.1"/>
    </source>
</evidence>
<accession>A0A9X2CKJ8</accession>
<evidence type="ECO:0000256" key="4">
    <source>
        <dbReference type="ARBA" id="ARBA00023136"/>
    </source>
</evidence>
<dbReference type="RefSeq" id="WP_249600478.1">
    <property type="nucleotide sequence ID" value="NZ_JAKHSK010000004.1"/>
</dbReference>
<keyword evidence="3" id="KW-0732">Signal</keyword>
<reference evidence="7" key="1">
    <citation type="submission" date="2022-01" db="EMBL/GenBank/DDBJ databases">
        <title>Genome sequencing of Zunongwangia sp. M21534 genome.</title>
        <authorList>
            <person name="Chen Y."/>
            <person name="Dong C."/>
            <person name="Shao Z."/>
        </authorList>
    </citation>
    <scope>NUCLEOTIDE SEQUENCE</scope>
    <source>
        <strain evidence="7">MCCC M21534</strain>
    </source>
</reference>
<evidence type="ECO:0000313" key="8">
    <source>
        <dbReference type="Proteomes" id="UP001139521"/>
    </source>
</evidence>
<comment type="similarity">
    <text evidence="2">Belongs to the SusD family.</text>
</comment>
<keyword evidence="5" id="KW-0998">Cell outer membrane</keyword>
<protein>
    <submittedName>
        <fullName evidence="7">RagB/SusD family nutrient uptake outer membrane protein</fullName>
    </submittedName>
</protein>